<evidence type="ECO:0000313" key="4">
    <source>
        <dbReference type="Proteomes" id="UP001596512"/>
    </source>
</evidence>
<evidence type="ECO:0000313" key="3">
    <source>
        <dbReference type="EMBL" id="MFC7613035.1"/>
    </source>
</evidence>
<keyword evidence="2" id="KW-0203">Cytokinin biosynthesis</keyword>
<organism evidence="3 4">
    <name type="scientific">Actinokineospora soli</name>
    <dbReference type="NCBI Taxonomy" id="1048753"/>
    <lineage>
        <taxon>Bacteria</taxon>
        <taxon>Bacillati</taxon>
        <taxon>Actinomycetota</taxon>
        <taxon>Actinomycetes</taxon>
        <taxon>Pseudonocardiales</taxon>
        <taxon>Pseudonocardiaceae</taxon>
        <taxon>Actinokineospora</taxon>
    </lineage>
</organism>
<keyword evidence="2" id="KW-0378">Hydrolase</keyword>
<dbReference type="Proteomes" id="UP001596512">
    <property type="component" value="Unassembled WGS sequence"/>
</dbReference>
<dbReference type="EC" id="3.2.2.n1" evidence="2"/>
<accession>A0ABW2TH68</accession>
<dbReference type="Gene3D" id="3.40.50.450">
    <property type="match status" value="1"/>
</dbReference>
<evidence type="ECO:0000256" key="2">
    <source>
        <dbReference type="RuleBase" id="RU363015"/>
    </source>
</evidence>
<dbReference type="SUPFAM" id="SSF102405">
    <property type="entry name" value="MCP/YpsA-like"/>
    <property type="match status" value="1"/>
</dbReference>
<dbReference type="NCBIfam" id="TIGR00730">
    <property type="entry name" value="Rossman fold protein, TIGR00730 family"/>
    <property type="match status" value="1"/>
</dbReference>
<comment type="similarity">
    <text evidence="1 2">Belongs to the LOG family.</text>
</comment>
<comment type="catalytic activity">
    <reaction evidence="2">
        <text>N(6)-(dimethylallyl)adenosine 5'-phosphate + H2O = N(6)-dimethylallyladenine + D-ribose 5-phosphate</text>
        <dbReference type="Rhea" id="RHEA:48560"/>
        <dbReference type="ChEBI" id="CHEBI:15377"/>
        <dbReference type="ChEBI" id="CHEBI:17660"/>
        <dbReference type="ChEBI" id="CHEBI:57526"/>
        <dbReference type="ChEBI" id="CHEBI:78346"/>
        <dbReference type="EC" id="3.2.2.n1"/>
    </reaction>
</comment>
<sequence length="192" mass="20586">MDRHALALCVYCGSNENVPRAYLDLADAVGAGLAARGWSLVWGGSSAAMMGVLARAARRSGATTLGVIPRGLVDLEKADPEADELVVVDTMRERKREMDERAGAFLALPGGLGTCEELFEVWTSRYLGMHTKPVVLLDLDDHWAGLLEWCRELAGRGFASQGALDALVVARTVDEALDACAVQAAGSDERLW</sequence>
<keyword evidence="4" id="KW-1185">Reference proteome</keyword>
<dbReference type="EMBL" id="JBHTEY010000004">
    <property type="protein sequence ID" value="MFC7613035.1"/>
    <property type="molecule type" value="Genomic_DNA"/>
</dbReference>
<reference evidence="4" key="1">
    <citation type="journal article" date="2019" name="Int. J. Syst. Evol. Microbiol.">
        <title>The Global Catalogue of Microorganisms (GCM) 10K type strain sequencing project: providing services to taxonomists for standard genome sequencing and annotation.</title>
        <authorList>
            <consortium name="The Broad Institute Genomics Platform"/>
            <consortium name="The Broad Institute Genome Sequencing Center for Infectious Disease"/>
            <person name="Wu L."/>
            <person name="Ma J."/>
        </authorList>
    </citation>
    <scope>NUCLEOTIDE SEQUENCE [LARGE SCALE GENOMIC DNA]</scope>
    <source>
        <strain evidence="4">JCM 17695</strain>
    </source>
</reference>
<proteinExistence type="inferred from homology"/>
<comment type="catalytic activity">
    <reaction evidence="2">
        <text>9-ribosyl-trans-zeatin 5'-phosphate + H2O = trans-zeatin + D-ribose 5-phosphate</text>
        <dbReference type="Rhea" id="RHEA:48564"/>
        <dbReference type="ChEBI" id="CHEBI:15377"/>
        <dbReference type="ChEBI" id="CHEBI:16522"/>
        <dbReference type="ChEBI" id="CHEBI:78346"/>
        <dbReference type="ChEBI" id="CHEBI:87947"/>
        <dbReference type="EC" id="3.2.2.n1"/>
    </reaction>
</comment>
<dbReference type="Pfam" id="PF03641">
    <property type="entry name" value="Lysine_decarbox"/>
    <property type="match status" value="1"/>
</dbReference>
<comment type="caution">
    <text evidence="3">The sequence shown here is derived from an EMBL/GenBank/DDBJ whole genome shotgun (WGS) entry which is preliminary data.</text>
</comment>
<dbReference type="PANTHER" id="PTHR31223">
    <property type="entry name" value="LOG FAMILY PROTEIN YJL055W"/>
    <property type="match status" value="1"/>
</dbReference>
<gene>
    <name evidence="3" type="ORF">ACFQV2_04725</name>
</gene>
<name>A0ABW2TH68_9PSEU</name>
<dbReference type="InterPro" id="IPR031100">
    <property type="entry name" value="LOG_fam"/>
</dbReference>
<dbReference type="InterPro" id="IPR005269">
    <property type="entry name" value="LOG"/>
</dbReference>
<evidence type="ECO:0000256" key="1">
    <source>
        <dbReference type="ARBA" id="ARBA00006763"/>
    </source>
</evidence>
<dbReference type="PANTHER" id="PTHR31223:SF70">
    <property type="entry name" value="LOG FAMILY PROTEIN YJL055W"/>
    <property type="match status" value="1"/>
</dbReference>
<protein>
    <recommendedName>
        <fullName evidence="2">Cytokinin riboside 5'-monophosphate phosphoribohydrolase</fullName>
        <ecNumber evidence="2">3.2.2.n1</ecNumber>
    </recommendedName>
</protein>